<evidence type="ECO:0000313" key="6">
    <source>
        <dbReference type="Proteomes" id="UP000190961"/>
    </source>
</evidence>
<comment type="cofactor">
    <cofactor evidence="1">
        <name>Fe(2+)</name>
        <dbReference type="ChEBI" id="CHEBI:29033"/>
    </cofactor>
</comment>
<dbReference type="AlphaFoldDB" id="A0A1T5M533"/>
<evidence type="ECO:0000256" key="1">
    <source>
        <dbReference type="ARBA" id="ARBA00001954"/>
    </source>
</evidence>
<dbReference type="GO" id="GO:0046872">
    <property type="term" value="F:metal ion binding"/>
    <property type="evidence" value="ECO:0007669"/>
    <property type="project" value="UniProtKB-KW"/>
</dbReference>
<sequence length="315" mass="36237">MNLEWLIHPVSKETFVEEYLEKKPLVVKRNDPHYFNRLMSLEDIDVVLERGSISGRVEITMPNAQKKIPAAEYLNSQHSKNVVIRKGFNVSKMEQLYMQEKATILINASQYEWPALERLLETINNDLKTTSGANIFITPAQAQCFPAHFDEHDLFIIQIAGKKRWRIYESALYLPTQPQGGRVFDFSKLNLLYDLDIEAGDIVYFPRGFVHEVITTDSMSAHITLGCMHTTWLSVVAAYIRQLAEEEPLLRGAYMKDILCQGEARKKIIECLKQKFTHNLPLDVLAKIKPADAERSPVRATFQFTKHDLVNSERL</sequence>
<organism evidence="5 6">
    <name type="scientific">Ohtaekwangia koreensis</name>
    <dbReference type="NCBI Taxonomy" id="688867"/>
    <lineage>
        <taxon>Bacteria</taxon>
        <taxon>Pseudomonadati</taxon>
        <taxon>Bacteroidota</taxon>
        <taxon>Cytophagia</taxon>
        <taxon>Cytophagales</taxon>
        <taxon>Fulvivirgaceae</taxon>
        <taxon>Ohtaekwangia</taxon>
    </lineage>
</organism>
<evidence type="ECO:0000313" key="5">
    <source>
        <dbReference type="EMBL" id="SKC83351.1"/>
    </source>
</evidence>
<accession>A0A1T5M533</accession>
<dbReference type="InterPro" id="IPR039994">
    <property type="entry name" value="NO66-like"/>
</dbReference>
<dbReference type="SUPFAM" id="SSF51197">
    <property type="entry name" value="Clavaminate synthase-like"/>
    <property type="match status" value="1"/>
</dbReference>
<dbReference type="PROSITE" id="PS51184">
    <property type="entry name" value="JMJC"/>
    <property type="match status" value="1"/>
</dbReference>
<keyword evidence="3" id="KW-0408">Iron</keyword>
<feature type="domain" description="JmjC" evidence="4">
    <location>
        <begin position="107"/>
        <end position="244"/>
    </location>
</feature>
<dbReference type="Gene3D" id="2.60.120.650">
    <property type="entry name" value="Cupin"/>
    <property type="match status" value="1"/>
</dbReference>
<protein>
    <submittedName>
        <fullName evidence="5">Cupin superfamily protein</fullName>
    </submittedName>
</protein>
<dbReference type="RefSeq" id="WP_079688959.1">
    <property type="nucleotide sequence ID" value="NZ_FUZU01000003.1"/>
</dbReference>
<name>A0A1T5M533_9BACT</name>
<keyword evidence="2" id="KW-0479">Metal-binding</keyword>
<dbReference type="Pfam" id="PF08007">
    <property type="entry name" value="JmjC_2"/>
    <property type="match status" value="1"/>
</dbReference>
<dbReference type="PANTHER" id="PTHR13096:SF8">
    <property type="entry name" value="RIBOSOMAL OXYGENASE 1"/>
    <property type="match status" value="1"/>
</dbReference>
<dbReference type="PANTHER" id="PTHR13096">
    <property type="entry name" value="MINA53 MYC INDUCED NUCLEAR ANTIGEN"/>
    <property type="match status" value="1"/>
</dbReference>
<dbReference type="OrthoDB" id="2942327at2"/>
<evidence type="ECO:0000259" key="4">
    <source>
        <dbReference type="PROSITE" id="PS51184"/>
    </source>
</evidence>
<reference evidence="5 6" key="1">
    <citation type="submission" date="2017-02" db="EMBL/GenBank/DDBJ databases">
        <authorList>
            <person name="Peterson S.W."/>
        </authorList>
    </citation>
    <scope>NUCLEOTIDE SEQUENCE [LARGE SCALE GENOMIC DNA]</scope>
    <source>
        <strain evidence="5 6">DSM 25262</strain>
    </source>
</reference>
<dbReference type="STRING" id="688867.SAMN05660236_4430"/>
<evidence type="ECO:0000256" key="3">
    <source>
        <dbReference type="ARBA" id="ARBA00023004"/>
    </source>
</evidence>
<gene>
    <name evidence="5" type="ORF">SAMN05660236_4430</name>
</gene>
<evidence type="ECO:0000256" key="2">
    <source>
        <dbReference type="ARBA" id="ARBA00022723"/>
    </source>
</evidence>
<proteinExistence type="predicted"/>
<keyword evidence="6" id="KW-1185">Reference proteome</keyword>
<dbReference type="InterPro" id="IPR003347">
    <property type="entry name" value="JmjC_dom"/>
</dbReference>
<dbReference type="Proteomes" id="UP000190961">
    <property type="component" value="Unassembled WGS sequence"/>
</dbReference>
<dbReference type="EMBL" id="FUZU01000003">
    <property type="protein sequence ID" value="SKC83351.1"/>
    <property type="molecule type" value="Genomic_DNA"/>
</dbReference>